<dbReference type="Proteomes" id="UP000322110">
    <property type="component" value="Unassembled WGS sequence"/>
</dbReference>
<protein>
    <submittedName>
        <fullName evidence="2">Esterase-like activity of phytase family protein</fullName>
    </submittedName>
</protein>
<proteinExistence type="predicted"/>
<dbReference type="PIRSF" id="PIRSF031900">
    <property type="entry name" value="UCP031900"/>
    <property type="match status" value="1"/>
</dbReference>
<dbReference type="PROSITE" id="PS51257">
    <property type="entry name" value="PROKAR_LIPOPROTEIN"/>
    <property type="match status" value="1"/>
</dbReference>
<dbReference type="Pfam" id="PF13449">
    <property type="entry name" value="Phytase-like"/>
    <property type="match status" value="1"/>
</dbReference>
<dbReference type="InterPro" id="IPR014567">
    <property type="entry name" value="UCP031900"/>
</dbReference>
<comment type="caution">
    <text evidence="2">The sequence shown here is derived from an EMBL/GenBank/DDBJ whole genome shotgun (WGS) entry which is preliminary data.</text>
</comment>
<gene>
    <name evidence="2" type="ORF">F0Q34_02155</name>
</gene>
<reference evidence="2 3" key="1">
    <citation type="journal article" date="2015" name="Int. J. Syst. Evol. Microbiol.">
        <title>Roseomonas oryzae sp. nov., isolated from paddy rhizosphere soil.</title>
        <authorList>
            <person name="Ramaprasad E.V."/>
            <person name="Sasikala Ch."/>
            <person name="Ramana Ch.V."/>
        </authorList>
    </citation>
    <scope>NUCLEOTIDE SEQUENCE [LARGE SCALE GENOMIC DNA]</scope>
    <source>
        <strain evidence="2 3">KCTC 42542</strain>
    </source>
</reference>
<dbReference type="SUPFAM" id="SSF63829">
    <property type="entry name" value="Calcium-dependent phosphotriesterase"/>
    <property type="match status" value="1"/>
</dbReference>
<dbReference type="AlphaFoldDB" id="A0A5B2TJ57"/>
<dbReference type="InterPro" id="IPR027372">
    <property type="entry name" value="Phytase-like_dom"/>
</dbReference>
<accession>A0A5B2TJ57</accession>
<evidence type="ECO:0000259" key="1">
    <source>
        <dbReference type="Pfam" id="PF13449"/>
    </source>
</evidence>
<keyword evidence="3" id="KW-1185">Reference proteome</keyword>
<name>A0A5B2TJ57_9PROT</name>
<organism evidence="2 3">
    <name type="scientific">Teichococcus oryzae</name>
    <dbReference type="NCBI Taxonomy" id="1608942"/>
    <lineage>
        <taxon>Bacteria</taxon>
        <taxon>Pseudomonadati</taxon>
        <taxon>Pseudomonadota</taxon>
        <taxon>Alphaproteobacteria</taxon>
        <taxon>Acetobacterales</taxon>
        <taxon>Roseomonadaceae</taxon>
        <taxon>Roseomonas</taxon>
    </lineage>
</organism>
<evidence type="ECO:0000313" key="2">
    <source>
        <dbReference type="EMBL" id="KAA2214537.1"/>
    </source>
</evidence>
<dbReference type="RefSeq" id="WP_149810474.1">
    <property type="nucleotide sequence ID" value="NZ_VUKA01000001.1"/>
</dbReference>
<dbReference type="OrthoDB" id="9798693at2"/>
<feature type="domain" description="Phytase-like" evidence="1">
    <location>
        <begin position="59"/>
        <end position="304"/>
    </location>
</feature>
<sequence>MIRSRRRALLLGALALGGLGSCALLRGGDPATPAAPISLPPDSLLVPRGRLLLDRHAMGLGGLSGLHVGDDLSYTAISDLGRWVLGRLVPGPDGVPAALEDVRSLPFRQDFPLPLPRPLMRDAESLARLPDGTWLVGFERWHRICTYAAPTARCEPVLQPPPGLEEAPPNGGLESLAVLADGSWLAITEGLEAPEGTLRSWIGRPGTWMPLRYRPSAGFVPTDVAPLPDGGALVVERSFSLLRGGFRGMLRRIPAAQLARPVAGALLEPETLIRPDDLPPDNWEGVSAFRHRGELWVALQVDDNEMFFQQGQLLFFSFRH</sequence>
<evidence type="ECO:0000313" key="3">
    <source>
        <dbReference type="Proteomes" id="UP000322110"/>
    </source>
</evidence>
<dbReference type="EMBL" id="VUKA01000001">
    <property type="protein sequence ID" value="KAA2214537.1"/>
    <property type="molecule type" value="Genomic_DNA"/>
</dbReference>